<dbReference type="RefSeq" id="WP_215241237.1">
    <property type="nucleotide sequence ID" value="NZ_CAJRAF010000002.1"/>
</dbReference>
<accession>A0A916JIV6</accession>
<proteinExistence type="predicted"/>
<dbReference type="AlphaFoldDB" id="A0A916JIV6"/>
<sequence length="140" mass="15869">MKPQITIRRNISLLLILLMSFSLIHCKKDKDLTPEEAIVGNWKLKGLYYKEDGEREQEEELSSCTKSSTYIFDEDGYISFRPSSGCDDGDGIFTGDVSYEVNGNSITIDRETFDLEISGSNMTISFSDNDVTIRLVFVKK</sequence>
<feature type="domain" description="Lipocalin-like" evidence="1">
    <location>
        <begin position="38"/>
        <end position="124"/>
    </location>
</feature>
<dbReference type="Proteomes" id="UP000680038">
    <property type="component" value="Unassembled WGS sequence"/>
</dbReference>
<name>A0A916JIV6_9BACT</name>
<organism evidence="2 3">
    <name type="scientific">Dyadobacter helix</name>
    <dbReference type="NCBI Taxonomy" id="2822344"/>
    <lineage>
        <taxon>Bacteria</taxon>
        <taxon>Pseudomonadati</taxon>
        <taxon>Bacteroidota</taxon>
        <taxon>Cytophagia</taxon>
        <taxon>Cytophagales</taxon>
        <taxon>Spirosomataceae</taxon>
        <taxon>Dyadobacter</taxon>
    </lineage>
</organism>
<evidence type="ECO:0000259" key="1">
    <source>
        <dbReference type="Pfam" id="PF13648"/>
    </source>
</evidence>
<dbReference type="EMBL" id="CAJRAF010000002">
    <property type="protein sequence ID" value="CAG5011539.1"/>
    <property type="molecule type" value="Genomic_DNA"/>
</dbReference>
<dbReference type="InterPro" id="IPR024311">
    <property type="entry name" value="Lipocalin-like"/>
</dbReference>
<comment type="caution">
    <text evidence="2">The sequence shown here is derived from an EMBL/GenBank/DDBJ whole genome shotgun (WGS) entry which is preliminary data.</text>
</comment>
<evidence type="ECO:0000313" key="3">
    <source>
        <dbReference type="Proteomes" id="UP000680038"/>
    </source>
</evidence>
<gene>
    <name evidence="2" type="ORF">DYBT9275_04970</name>
</gene>
<reference evidence="2" key="1">
    <citation type="submission" date="2021-04" db="EMBL/GenBank/DDBJ databases">
        <authorList>
            <person name="Rodrigo-Torres L."/>
            <person name="Arahal R. D."/>
            <person name="Lucena T."/>
        </authorList>
    </citation>
    <scope>NUCLEOTIDE SEQUENCE</scope>
    <source>
        <strain evidence="2">CECT 9275</strain>
    </source>
</reference>
<keyword evidence="3" id="KW-1185">Reference proteome</keyword>
<protein>
    <recommendedName>
        <fullName evidence="1">Lipocalin-like domain-containing protein</fullName>
    </recommendedName>
</protein>
<evidence type="ECO:0000313" key="2">
    <source>
        <dbReference type="EMBL" id="CAG5011539.1"/>
    </source>
</evidence>
<dbReference type="Pfam" id="PF13648">
    <property type="entry name" value="Lipocalin_4"/>
    <property type="match status" value="1"/>
</dbReference>